<sequence length="123" mass="14167">MENLSVTGFREPEIQDICFPGNRRFPGMSVRLPVKTEGRAQPPEIGASPKSVIIRNFGSPAQAVMNEIQYPDNRGTERDSSLPLQDYRNFFFLGGERIQHVNNFYFFISLKLLRIRSETVLFR</sequence>
<proteinExistence type="predicted"/>
<evidence type="ECO:0000313" key="2">
    <source>
        <dbReference type="Proteomes" id="UP000663722"/>
    </source>
</evidence>
<keyword evidence="2" id="KW-1185">Reference proteome</keyword>
<organism evidence="1 2">
    <name type="scientific">Desulfonema magnum</name>
    <dbReference type="NCBI Taxonomy" id="45655"/>
    <lineage>
        <taxon>Bacteria</taxon>
        <taxon>Pseudomonadati</taxon>
        <taxon>Thermodesulfobacteriota</taxon>
        <taxon>Desulfobacteria</taxon>
        <taxon>Desulfobacterales</taxon>
        <taxon>Desulfococcaceae</taxon>
        <taxon>Desulfonema</taxon>
    </lineage>
</organism>
<protein>
    <submittedName>
        <fullName evidence="1">Uncharacterized protein</fullName>
    </submittedName>
</protein>
<dbReference type="AlphaFoldDB" id="A0A975BH67"/>
<accession>A0A975BH67</accession>
<dbReference type="Proteomes" id="UP000663722">
    <property type="component" value="Chromosome"/>
</dbReference>
<name>A0A975BH67_9BACT</name>
<evidence type="ECO:0000313" key="1">
    <source>
        <dbReference type="EMBL" id="QTA85352.1"/>
    </source>
</evidence>
<reference evidence="1" key="1">
    <citation type="journal article" date="2021" name="Microb. Physiol.">
        <title>Proteogenomic Insights into the Physiology of Marine, Sulfate-Reducing, Filamentous Desulfonema limicola and Desulfonema magnum.</title>
        <authorList>
            <person name="Schnaars V."/>
            <person name="Wohlbrand L."/>
            <person name="Scheve S."/>
            <person name="Hinrichs C."/>
            <person name="Reinhardt R."/>
            <person name="Rabus R."/>
        </authorList>
    </citation>
    <scope>NUCLEOTIDE SEQUENCE</scope>
    <source>
        <strain evidence="1">4be13</strain>
    </source>
</reference>
<gene>
    <name evidence="1" type="ORF">dnm_013570</name>
</gene>
<dbReference type="KEGG" id="dmm:dnm_013570"/>
<dbReference type="EMBL" id="CP061800">
    <property type="protein sequence ID" value="QTA85352.1"/>
    <property type="molecule type" value="Genomic_DNA"/>
</dbReference>